<dbReference type="Gene3D" id="3.40.50.1820">
    <property type="entry name" value="alpha/beta hydrolase"/>
    <property type="match status" value="1"/>
</dbReference>
<keyword evidence="1" id="KW-0732">Signal</keyword>
<dbReference type="GO" id="GO:0016787">
    <property type="term" value="F:hydrolase activity"/>
    <property type="evidence" value="ECO:0007669"/>
    <property type="project" value="UniProtKB-KW"/>
</dbReference>
<name>A0AAJ5WQL2_9BACT</name>
<dbReference type="PANTHER" id="PTHR22946:SF0">
    <property type="entry name" value="DIENELACTONE HYDROLASE DOMAIN-CONTAINING PROTEIN"/>
    <property type="match status" value="1"/>
</dbReference>
<dbReference type="PANTHER" id="PTHR22946">
    <property type="entry name" value="DIENELACTONE HYDROLASE DOMAIN-CONTAINING PROTEIN-RELATED"/>
    <property type="match status" value="1"/>
</dbReference>
<evidence type="ECO:0000256" key="1">
    <source>
        <dbReference type="SAM" id="SignalP"/>
    </source>
</evidence>
<keyword evidence="3" id="KW-0378">Hydrolase</keyword>
<accession>A0AAJ5WQL2</accession>
<sequence>MKRTALSLSGLLLMGLLFTACNDSANQQETEATAAPEIKLKEEDITYTDQGDSLKGFIVYNENDTVRRPAVLVVPEWWGLTDYPKYRARELAKLGYVAMAVDFYGNGRTAETPADAKNLAEPWYGNPAGAKSRIEAAMAVVKGLPVTDTGKVAAIGYCFGGAMVLNVAKLGADLKSVVSFHGTLDGVPANKDLLKASILVCHGGADKFLTPESIVNFKKQMDSIGADYTFKEYPGALHAFSNPKATEKGKQFNIPIAYDPAADTASWNDMKAFLEKTLK</sequence>
<dbReference type="SUPFAM" id="SSF53474">
    <property type="entry name" value="alpha/beta-Hydrolases"/>
    <property type="match status" value="1"/>
</dbReference>
<organism evidence="3 4">
    <name type="scientific">Candidatus Pseudobacter hemicellulosilyticus</name>
    <dbReference type="NCBI Taxonomy" id="3121375"/>
    <lineage>
        <taxon>Bacteria</taxon>
        <taxon>Pseudomonadati</taxon>
        <taxon>Bacteroidota</taxon>
        <taxon>Chitinophagia</taxon>
        <taxon>Chitinophagales</taxon>
        <taxon>Chitinophagaceae</taxon>
        <taxon>Pseudobacter</taxon>
    </lineage>
</organism>
<dbReference type="Pfam" id="PF01738">
    <property type="entry name" value="DLH"/>
    <property type="match status" value="1"/>
</dbReference>
<dbReference type="PROSITE" id="PS51257">
    <property type="entry name" value="PROKAR_LIPOPROTEIN"/>
    <property type="match status" value="1"/>
</dbReference>
<dbReference type="InterPro" id="IPR050261">
    <property type="entry name" value="FrsA_esterase"/>
</dbReference>
<proteinExistence type="predicted"/>
<feature type="chain" id="PRO_5042513651" evidence="1">
    <location>
        <begin position="26"/>
        <end position="279"/>
    </location>
</feature>
<evidence type="ECO:0000313" key="3">
    <source>
        <dbReference type="EMBL" id="WEK34917.1"/>
    </source>
</evidence>
<dbReference type="AlphaFoldDB" id="A0AAJ5WQL2"/>
<feature type="domain" description="Dienelactone hydrolase" evidence="2">
    <location>
        <begin position="61"/>
        <end position="276"/>
    </location>
</feature>
<evidence type="ECO:0000259" key="2">
    <source>
        <dbReference type="Pfam" id="PF01738"/>
    </source>
</evidence>
<feature type="signal peptide" evidence="1">
    <location>
        <begin position="1"/>
        <end position="25"/>
    </location>
</feature>
<evidence type="ECO:0000313" key="4">
    <source>
        <dbReference type="Proteomes" id="UP001220610"/>
    </source>
</evidence>
<gene>
    <name evidence="3" type="ORF">P0Y53_20710</name>
</gene>
<dbReference type="Proteomes" id="UP001220610">
    <property type="component" value="Chromosome"/>
</dbReference>
<dbReference type="InterPro" id="IPR002925">
    <property type="entry name" value="Dienelactn_hydro"/>
</dbReference>
<reference evidence="3" key="1">
    <citation type="submission" date="2023-03" db="EMBL/GenBank/DDBJ databases">
        <title>Andean soil-derived lignocellulolytic bacterial consortium as a source of novel taxa and putative plastic-active enzymes.</title>
        <authorList>
            <person name="Diaz-Garcia L."/>
            <person name="Chuvochina M."/>
            <person name="Feuerriegel G."/>
            <person name="Bunk B."/>
            <person name="Sproer C."/>
            <person name="Streit W.R."/>
            <person name="Rodriguez L.M."/>
            <person name="Overmann J."/>
            <person name="Jimenez D.J."/>
        </authorList>
    </citation>
    <scope>NUCLEOTIDE SEQUENCE</scope>
    <source>
        <strain evidence="3">MAG 7</strain>
    </source>
</reference>
<dbReference type="InterPro" id="IPR029058">
    <property type="entry name" value="AB_hydrolase_fold"/>
</dbReference>
<dbReference type="EMBL" id="CP119311">
    <property type="protein sequence ID" value="WEK34917.1"/>
    <property type="molecule type" value="Genomic_DNA"/>
</dbReference>
<protein>
    <submittedName>
        <fullName evidence="3">Dienelactone hydrolase family protein</fullName>
    </submittedName>
</protein>